<gene>
    <name evidence="8" type="primary">fmt</name>
    <name evidence="11" type="ORF">F2Q65_14490</name>
</gene>
<dbReference type="PANTHER" id="PTHR11138:SF5">
    <property type="entry name" value="METHIONYL-TRNA FORMYLTRANSFERASE, MITOCHONDRIAL"/>
    <property type="match status" value="1"/>
</dbReference>
<keyword evidence="6 8" id="KW-0648">Protein biosynthesis</keyword>
<dbReference type="Pfam" id="PF02911">
    <property type="entry name" value="Formyl_trans_C"/>
    <property type="match status" value="1"/>
</dbReference>
<dbReference type="FunFam" id="3.40.50.12230:FF:000001">
    <property type="entry name" value="Methionyl-tRNA formyltransferase"/>
    <property type="match status" value="1"/>
</dbReference>
<keyword evidence="5 8" id="KW-0808">Transferase</keyword>
<organism evidence="11 12">
    <name type="scientific">Thiohalocapsa marina</name>
    <dbReference type="NCBI Taxonomy" id="424902"/>
    <lineage>
        <taxon>Bacteria</taxon>
        <taxon>Pseudomonadati</taxon>
        <taxon>Pseudomonadota</taxon>
        <taxon>Gammaproteobacteria</taxon>
        <taxon>Chromatiales</taxon>
        <taxon>Chromatiaceae</taxon>
        <taxon>Thiohalocapsa</taxon>
    </lineage>
</organism>
<dbReference type="Gene3D" id="3.10.25.10">
    <property type="entry name" value="Formyl transferase, C-terminal domain"/>
    <property type="match status" value="1"/>
</dbReference>
<comment type="caution">
    <text evidence="11">The sequence shown here is derived from an EMBL/GenBank/DDBJ whole genome shotgun (WGS) entry which is preliminary data.</text>
</comment>
<feature type="domain" description="Formyl transferase C-terminal" evidence="10">
    <location>
        <begin position="208"/>
        <end position="312"/>
    </location>
</feature>
<comment type="similarity">
    <text evidence="2 8">Belongs to the Fmt family.</text>
</comment>
<dbReference type="NCBIfam" id="TIGR00460">
    <property type="entry name" value="fmt"/>
    <property type="match status" value="1"/>
</dbReference>
<dbReference type="CDD" id="cd08704">
    <property type="entry name" value="Met_tRNA_FMT_C"/>
    <property type="match status" value="1"/>
</dbReference>
<reference evidence="11 12" key="1">
    <citation type="submission" date="2019-09" db="EMBL/GenBank/DDBJ databases">
        <title>Whole-genome sequence of the purple sulfur bacterium Thiohalocapsa marina DSM 19078.</title>
        <authorList>
            <person name="Kyndt J.A."/>
            <person name="Meyer T.E."/>
        </authorList>
    </citation>
    <scope>NUCLEOTIDE SEQUENCE [LARGE SCALE GENOMIC DNA]</scope>
    <source>
        <strain evidence="11 12">DSM 19078</strain>
    </source>
</reference>
<name>A0A5M8FIP5_9GAMM</name>
<dbReference type="InterPro" id="IPR041711">
    <property type="entry name" value="Met-tRNA-FMT_N"/>
</dbReference>
<dbReference type="GO" id="GO:0005829">
    <property type="term" value="C:cytosol"/>
    <property type="evidence" value="ECO:0007669"/>
    <property type="project" value="TreeGrafter"/>
</dbReference>
<evidence type="ECO:0000313" key="11">
    <source>
        <dbReference type="EMBL" id="KAA6183860.1"/>
    </source>
</evidence>
<comment type="catalytic activity">
    <reaction evidence="7 8">
        <text>L-methionyl-tRNA(fMet) + (6R)-10-formyltetrahydrofolate = N-formyl-L-methionyl-tRNA(fMet) + (6S)-5,6,7,8-tetrahydrofolate + H(+)</text>
        <dbReference type="Rhea" id="RHEA:24380"/>
        <dbReference type="Rhea" id="RHEA-COMP:9952"/>
        <dbReference type="Rhea" id="RHEA-COMP:9953"/>
        <dbReference type="ChEBI" id="CHEBI:15378"/>
        <dbReference type="ChEBI" id="CHEBI:57453"/>
        <dbReference type="ChEBI" id="CHEBI:78530"/>
        <dbReference type="ChEBI" id="CHEBI:78844"/>
        <dbReference type="ChEBI" id="CHEBI:195366"/>
        <dbReference type="EC" id="2.1.2.9"/>
    </reaction>
</comment>
<evidence type="ECO:0000259" key="10">
    <source>
        <dbReference type="Pfam" id="PF02911"/>
    </source>
</evidence>
<dbReference type="InterPro" id="IPR044135">
    <property type="entry name" value="Met-tRNA-FMT_C"/>
</dbReference>
<keyword evidence="12" id="KW-1185">Reference proteome</keyword>
<sequence length="321" mass="33902">METGKPRIIFAGTPDFAVPALTGLIEHGHAVVAVYTQPDRPAGRGRKLTPSPVKQAALAADIPVQQPATLRDDDALAQLAALDADLMVVAAYGLLLPPAALQAPRLGCVNIHASLLPRWRGAAPIQRAIFAGDPQSGISIMQMEAGLDTGPVYLRRSIDLAKDETGGSLHDRLAALGAEALLAALPGILDQTLQPTPQDDALATYARKLSKDEARIDWTRPAIALERQVRAFDPWPVAQTRLGDEVLRIWSATALGPEVDTAVPSGTAPEPGRVLATGRDGIDVATGDGRLRITRLQAPGKRPMSALDFSNARHLDGALLG</sequence>
<dbReference type="Gene3D" id="3.40.50.170">
    <property type="entry name" value="Formyl transferase, N-terminal domain"/>
    <property type="match status" value="1"/>
</dbReference>
<evidence type="ECO:0000256" key="2">
    <source>
        <dbReference type="ARBA" id="ARBA00010699"/>
    </source>
</evidence>
<feature type="binding site" evidence="8">
    <location>
        <begin position="114"/>
        <end position="117"/>
    </location>
    <ligand>
        <name>(6S)-5,6,7,8-tetrahydrofolate</name>
        <dbReference type="ChEBI" id="CHEBI:57453"/>
    </ligand>
</feature>
<dbReference type="InterPro" id="IPR005794">
    <property type="entry name" value="Fmt"/>
</dbReference>
<dbReference type="CDD" id="cd08646">
    <property type="entry name" value="FMT_core_Met-tRNA-FMT_N"/>
    <property type="match status" value="1"/>
</dbReference>
<evidence type="ECO:0000259" key="9">
    <source>
        <dbReference type="Pfam" id="PF00551"/>
    </source>
</evidence>
<dbReference type="OrthoDB" id="9802815at2"/>
<dbReference type="PROSITE" id="PS00373">
    <property type="entry name" value="GART"/>
    <property type="match status" value="1"/>
</dbReference>
<dbReference type="InterPro" id="IPR036477">
    <property type="entry name" value="Formyl_transf_N_sf"/>
</dbReference>
<comment type="function">
    <text evidence="1 8">Attaches a formyl group to the free amino group of methionyl-tRNA(fMet). The formyl group appears to play a dual role in the initiator identity of N-formylmethionyl-tRNA by promoting its recognition by IF2 and preventing the misappropriation of this tRNA by the elongation apparatus.</text>
</comment>
<accession>A0A5M8FIP5</accession>
<feature type="domain" description="Formyl transferase N-terminal" evidence="9">
    <location>
        <begin position="8"/>
        <end position="185"/>
    </location>
</feature>
<evidence type="ECO:0000256" key="7">
    <source>
        <dbReference type="ARBA" id="ARBA00048558"/>
    </source>
</evidence>
<protein>
    <recommendedName>
        <fullName evidence="4 8">Methionyl-tRNA formyltransferase</fullName>
        <ecNumber evidence="3 8">2.1.2.9</ecNumber>
    </recommendedName>
</protein>
<dbReference type="InterPro" id="IPR037022">
    <property type="entry name" value="Formyl_trans_C_sf"/>
</dbReference>
<evidence type="ECO:0000256" key="8">
    <source>
        <dbReference type="HAMAP-Rule" id="MF_00182"/>
    </source>
</evidence>
<dbReference type="InterPro" id="IPR011034">
    <property type="entry name" value="Formyl_transferase-like_C_sf"/>
</dbReference>
<evidence type="ECO:0000256" key="6">
    <source>
        <dbReference type="ARBA" id="ARBA00022917"/>
    </source>
</evidence>
<dbReference type="SUPFAM" id="SSF50486">
    <property type="entry name" value="FMT C-terminal domain-like"/>
    <property type="match status" value="1"/>
</dbReference>
<dbReference type="HAMAP" id="MF_00182">
    <property type="entry name" value="Formyl_trans"/>
    <property type="match status" value="1"/>
</dbReference>
<dbReference type="Pfam" id="PF00551">
    <property type="entry name" value="Formyl_trans_N"/>
    <property type="match status" value="1"/>
</dbReference>
<dbReference type="InterPro" id="IPR002376">
    <property type="entry name" value="Formyl_transf_N"/>
</dbReference>
<evidence type="ECO:0000256" key="3">
    <source>
        <dbReference type="ARBA" id="ARBA00012261"/>
    </source>
</evidence>
<dbReference type="GO" id="GO:0004479">
    <property type="term" value="F:methionyl-tRNA formyltransferase activity"/>
    <property type="evidence" value="ECO:0007669"/>
    <property type="project" value="UniProtKB-UniRule"/>
</dbReference>
<dbReference type="SUPFAM" id="SSF53328">
    <property type="entry name" value="Formyltransferase"/>
    <property type="match status" value="1"/>
</dbReference>
<dbReference type="PANTHER" id="PTHR11138">
    <property type="entry name" value="METHIONYL-TRNA FORMYLTRANSFERASE"/>
    <property type="match status" value="1"/>
</dbReference>
<dbReference type="InterPro" id="IPR005793">
    <property type="entry name" value="Formyl_trans_C"/>
</dbReference>
<dbReference type="RefSeq" id="WP_150094120.1">
    <property type="nucleotide sequence ID" value="NZ_JBFUOH010000002.1"/>
</dbReference>
<evidence type="ECO:0000313" key="12">
    <source>
        <dbReference type="Proteomes" id="UP000322981"/>
    </source>
</evidence>
<dbReference type="Proteomes" id="UP000322981">
    <property type="component" value="Unassembled WGS sequence"/>
</dbReference>
<dbReference type="EMBL" id="VWXX01000027">
    <property type="protein sequence ID" value="KAA6183860.1"/>
    <property type="molecule type" value="Genomic_DNA"/>
</dbReference>
<evidence type="ECO:0000256" key="5">
    <source>
        <dbReference type="ARBA" id="ARBA00022679"/>
    </source>
</evidence>
<evidence type="ECO:0000256" key="1">
    <source>
        <dbReference type="ARBA" id="ARBA00002606"/>
    </source>
</evidence>
<dbReference type="EC" id="2.1.2.9" evidence="3 8"/>
<dbReference type="AlphaFoldDB" id="A0A5M8FIP5"/>
<dbReference type="InterPro" id="IPR001555">
    <property type="entry name" value="GART_AS"/>
</dbReference>
<proteinExistence type="inferred from homology"/>
<evidence type="ECO:0000256" key="4">
    <source>
        <dbReference type="ARBA" id="ARBA00016014"/>
    </source>
</evidence>